<keyword evidence="10 18" id="KW-0067">ATP-binding</keyword>
<dbReference type="Pfam" id="PF08276">
    <property type="entry name" value="PAN_2"/>
    <property type="match status" value="1"/>
</dbReference>
<evidence type="ECO:0000256" key="18">
    <source>
        <dbReference type="PIRNR" id="PIRNR000641"/>
    </source>
</evidence>
<evidence type="ECO:0000256" key="2">
    <source>
        <dbReference type="ARBA" id="ARBA00022475"/>
    </source>
</evidence>
<evidence type="ECO:0000256" key="10">
    <source>
        <dbReference type="ARBA" id="ARBA00022840"/>
    </source>
</evidence>
<keyword evidence="8 18" id="KW-0547">Nucleotide-binding</keyword>
<reference evidence="26 27" key="1">
    <citation type="submission" date="2025-04" db="UniProtKB">
        <authorList>
            <consortium name="RefSeq"/>
        </authorList>
    </citation>
    <scope>IDENTIFICATION</scope>
</reference>
<dbReference type="FunFam" id="3.30.200.20:FF:000330">
    <property type="entry name" value="G-type lectin S-receptor-like serine/threonine-protein kinase At4g03230"/>
    <property type="match status" value="1"/>
</dbReference>
<keyword evidence="14" id="KW-0675">Receptor</keyword>
<dbReference type="RefSeq" id="XP_021808511.1">
    <property type="nucleotide sequence ID" value="XM_021952819.1"/>
</dbReference>
<dbReference type="InterPro" id="IPR024171">
    <property type="entry name" value="SRK-like_kinase"/>
</dbReference>
<dbReference type="AlphaFoldDB" id="A0A6P5S1H3"/>
<dbReference type="RefSeq" id="XP_021808512.1">
    <property type="nucleotide sequence ID" value="XM_021952820.1"/>
</dbReference>
<dbReference type="FunFam" id="1.10.510.10:FF:000060">
    <property type="entry name" value="G-type lectin S-receptor-like serine/threonine-protein kinase"/>
    <property type="match status" value="1"/>
</dbReference>
<feature type="domain" description="Protein kinase" evidence="22">
    <location>
        <begin position="405"/>
        <end position="690"/>
    </location>
</feature>
<comment type="catalytic activity">
    <reaction evidence="17 18">
        <text>L-seryl-[protein] + ATP = O-phospho-L-seryl-[protein] + ADP + H(+)</text>
        <dbReference type="Rhea" id="RHEA:17989"/>
        <dbReference type="Rhea" id="RHEA-COMP:9863"/>
        <dbReference type="Rhea" id="RHEA-COMP:11604"/>
        <dbReference type="ChEBI" id="CHEBI:15378"/>
        <dbReference type="ChEBI" id="CHEBI:29999"/>
        <dbReference type="ChEBI" id="CHEBI:30616"/>
        <dbReference type="ChEBI" id="CHEBI:83421"/>
        <dbReference type="ChEBI" id="CHEBI:456216"/>
        <dbReference type="EC" id="2.7.11.1"/>
    </reaction>
</comment>
<evidence type="ECO:0000256" key="1">
    <source>
        <dbReference type="ARBA" id="ARBA00004251"/>
    </source>
</evidence>
<evidence type="ECO:0000256" key="7">
    <source>
        <dbReference type="ARBA" id="ARBA00022734"/>
    </source>
</evidence>
<feature type="chain" id="PRO_5044648861" description="Receptor-like serine/threonine-protein kinase" evidence="21">
    <location>
        <begin position="25"/>
        <end position="729"/>
    </location>
</feature>
<comment type="catalytic activity">
    <reaction evidence="16 18">
        <text>L-threonyl-[protein] + ATP = O-phospho-L-threonyl-[protein] + ADP + H(+)</text>
        <dbReference type="Rhea" id="RHEA:46608"/>
        <dbReference type="Rhea" id="RHEA-COMP:11060"/>
        <dbReference type="Rhea" id="RHEA-COMP:11605"/>
        <dbReference type="ChEBI" id="CHEBI:15378"/>
        <dbReference type="ChEBI" id="CHEBI:30013"/>
        <dbReference type="ChEBI" id="CHEBI:30616"/>
        <dbReference type="ChEBI" id="CHEBI:61977"/>
        <dbReference type="ChEBI" id="CHEBI:456216"/>
        <dbReference type="EC" id="2.7.11.1"/>
    </reaction>
</comment>
<dbReference type="PROSITE" id="PS00108">
    <property type="entry name" value="PROTEIN_KINASE_ST"/>
    <property type="match status" value="1"/>
</dbReference>
<keyword evidence="15" id="KW-0325">Glycoprotein</keyword>
<dbReference type="GO" id="GO:0004674">
    <property type="term" value="F:protein serine/threonine kinase activity"/>
    <property type="evidence" value="ECO:0007669"/>
    <property type="project" value="UniProtKB-KW"/>
</dbReference>
<keyword evidence="25" id="KW-1185">Reference proteome</keyword>
<dbReference type="Gene3D" id="2.90.10.10">
    <property type="entry name" value="Bulb-type lectin domain"/>
    <property type="match status" value="1"/>
</dbReference>
<dbReference type="FunFam" id="2.90.10.10:FF:000001">
    <property type="entry name" value="G-type lectin S-receptor-like serine/threonine-protein kinase"/>
    <property type="match status" value="1"/>
</dbReference>
<name>A0A6P5S1H3_PRUAV</name>
<evidence type="ECO:0000313" key="25">
    <source>
        <dbReference type="Proteomes" id="UP000515124"/>
    </source>
</evidence>
<dbReference type="InterPro" id="IPR000719">
    <property type="entry name" value="Prot_kinase_dom"/>
</dbReference>
<keyword evidence="4 18" id="KW-0808">Transferase</keyword>
<evidence type="ECO:0000256" key="21">
    <source>
        <dbReference type="SAM" id="SignalP"/>
    </source>
</evidence>
<evidence type="ECO:0000256" key="14">
    <source>
        <dbReference type="ARBA" id="ARBA00023170"/>
    </source>
</evidence>
<dbReference type="Gene3D" id="1.10.510.10">
    <property type="entry name" value="Transferase(Phosphotransferase) domain 1"/>
    <property type="match status" value="1"/>
</dbReference>
<dbReference type="Gene3D" id="3.30.200.20">
    <property type="entry name" value="Phosphorylase Kinase, domain 1"/>
    <property type="match status" value="1"/>
</dbReference>
<dbReference type="PANTHER" id="PTHR27002">
    <property type="entry name" value="RECEPTOR-LIKE SERINE/THREONINE-PROTEIN KINASE SD1-8"/>
    <property type="match status" value="1"/>
</dbReference>
<dbReference type="SMART" id="SM00473">
    <property type="entry name" value="PAN_AP"/>
    <property type="match status" value="1"/>
</dbReference>
<gene>
    <name evidence="26 27" type="primary">LOC110752214</name>
</gene>
<dbReference type="InterPro" id="IPR011009">
    <property type="entry name" value="Kinase-like_dom_sf"/>
</dbReference>
<dbReference type="GO" id="GO:0005886">
    <property type="term" value="C:plasma membrane"/>
    <property type="evidence" value="ECO:0007669"/>
    <property type="project" value="UniProtKB-SubCell"/>
</dbReference>
<feature type="region of interest" description="Disordered" evidence="19">
    <location>
        <begin position="687"/>
        <end position="729"/>
    </location>
</feature>
<evidence type="ECO:0000256" key="16">
    <source>
        <dbReference type="ARBA" id="ARBA00047899"/>
    </source>
</evidence>
<dbReference type="InterPro" id="IPR000858">
    <property type="entry name" value="S_locus_glycoprot_dom"/>
</dbReference>
<feature type="signal peptide" evidence="21">
    <location>
        <begin position="1"/>
        <end position="24"/>
    </location>
</feature>
<dbReference type="PROSITE" id="PS50011">
    <property type="entry name" value="PROTEIN_KINASE_DOM"/>
    <property type="match status" value="1"/>
</dbReference>
<keyword evidence="7" id="KW-0430">Lectin</keyword>
<keyword evidence="12 20" id="KW-0472">Membrane</keyword>
<dbReference type="KEGG" id="pavi:110752214"/>
<dbReference type="CDD" id="cd01098">
    <property type="entry name" value="PAN_AP_plant"/>
    <property type="match status" value="1"/>
</dbReference>
<feature type="compositionally biased region" description="Low complexity" evidence="19">
    <location>
        <begin position="696"/>
        <end position="713"/>
    </location>
</feature>
<dbReference type="SMART" id="SM00108">
    <property type="entry name" value="B_lectin"/>
    <property type="match status" value="1"/>
</dbReference>
<feature type="domain" description="Bulb-type lectin" evidence="23">
    <location>
        <begin position="25"/>
        <end position="150"/>
    </location>
</feature>
<dbReference type="InterPro" id="IPR001480">
    <property type="entry name" value="Bulb-type_lectin_dom"/>
</dbReference>
<dbReference type="SUPFAM" id="SSF51110">
    <property type="entry name" value="alpha-D-mannose-specific plant lectins"/>
    <property type="match status" value="1"/>
</dbReference>
<keyword evidence="2" id="KW-1003">Cell membrane</keyword>
<dbReference type="Pfam" id="PF00954">
    <property type="entry name" value="S_locus_glycop"/>
    <property type="match status" value="1"/>
</dbReference>
<dbReference type="GeneID" id="110752214"/>
<dbReference type="SUPFAM" id="SSF56112">
    <property type="entry name" value="Protein kinase-like (PK-like)"/>
    <property type="match status" value="1"/>
</dbReference>
<feature type="transmembrane region" description="Helical" evidence="20">
    <location>
        <begin position="339"/>
        <end position="360"/>
    </location>
</feature>
<comment type="subcellular location">
    <subcellularLocation>
        <location evidence="1">Cell membrane</location>
        <topology evidence="1">Single-pass type I membrane protein</topology>
    </subcellularLocation>
</comment>
<dbReference type="GO" id="GO:0005524">
    <property type="term" value="F:ATP binding"/>
    <property type="evidence" value="ECO:0007669"/>
    <property type="project" value="UniProtKB-KW"/>
</dbReference>
<evidence type="ECO:0000313" key="27">
    <source>
        <dbReference type="RefSeq" id="XP_021808512.1"/>
    </source>
</evidence>
<feature type="domain" description="Apple" evidence="24">
    <location>
        <begin position="245"/>
        <end position="327"/>
    </location>
</feature>
<sequence length="729" mass="81113">MASIFSFMFIGIYVSLFFIKTSTAADAITQSQSLRDGNTLISKHGSFELGFFSQPAPDSKNSFLGIWHKSSVSLFTNVTWVANQQNPINGSSGILMINSTGSVVLLSQDQTVAWSINLSRQPRNPILQLLDSGNLVLREAKDGNSENYLWQSFDSHSDKLFQGMKIEWNVKTRACRSLLASRVEHDTSTSGDSCDSNGFCGPNGICTITKSPVCSCFKGFKPKALEKWNFGEHQEGCVRTEPLSCQNKPEFIKYPELKLPDITNSWVNQTLSLRECREICLNNCSCMAYASSSVKAGGSGCTIWFGNLMNIRELLDGGQDLYIQMPASGLKANWPKTKIAVIVVAVASVVSGTLLAVYCIRRKRTKFKEKIRKNGMMGQDNEGQEADLELPLFSLSTIVIATDNFSFTRKLGEGGFGPVYKGRLEDGQEIAVKRLSQSSGQGLNEFKNEVLLIAKLQHRNLVRLLGCCIDGEEKLLIYEYLPNKSLDFYIFDKTQIRLLDWSQRFHIIRGIARGLLYLHQDSRLRIIHRDLKASNVLLDKDMNPKISDFGLARTFGGDQTEGVTRNVVGTYGYMAPEYAIDGQFSVKSDVFSFGILMLEIVSGKRSRGFYDPDDNLNLIGHAWRLWKGGRSLELIDESLRDSCTLSELLRCIHVSLLCVQQLPVDRPTMSSVILMFGDECPLPQPKKPGFFGGKYSSEADSSSSKNLTSSSKNEPSSTYDSIITLPEAR</sequence>
<evidence type="ECO:0000256" key="17">
    <source>
        <dbReference type="ARBA" id="ARBA00048679"/>
    </source>
</evidence>
<keyword evidence="3 18" id="KW-0723">Serine/threonine-protein kinase</keyword>
<evidence type="ECO:0000256" key="11">
    <source>
        <dbReference type="ARBA" id="ARBA00022989"/>
    </source>
</evidence>
<dbReference type="PROSITE" id="PS50927">
    <property type="entry name" value="BULB_LECTIN"/>
    <property type="match status" value="1"/>
</dbReference>
<dbReference type="GO" id="GO:0048544">
    <property type="term" value="P:recognition of pollen"/>
    <property type="evidence" value="ECO:0007669"/>
    <property type="project" value="InterPro"/>
</dbReference>
<keyword evidence="6 21" id="KW-0732">Signal</keyword>
<dbReference type="InterPro" id="IPR036426">
    <property type="entry name" value="Bulb-type_lectin_dom_sf"/>
</dbReference>
<evidence type="ECO:0000259" key="22">
    <source>
        <dbReference type="PROSITE" id="PS50011"/>
    </source>
</evidence>
<dbReference type="PIRSF" id="PIRSF000641">
    <property type="entry name" value="SRK"/>
    <property type="match status" value="1"/>
</dbReference>
<dbReference type="Proteomes" id="UP000515124">
    <property type="component" value="Unplaced"/>
</dbReference>
<evidence type="ECO:0000256" key="6">
    <source>
        <dbReference type="ARBA" id="ARBA00022729"/>
    </source>
</evidence>
<evidence type="ECO:0000256" key="4">
    <source>
        <dbReference type="ARBA" id="ARBA00022679"/>
    </source>
</evidence>
<organism evidence="25 27">
    <name type="scientific">Prunus avium</name>
    <name type="common">Cherry</name>
    <name type="synonym">Cerasus avium</name>
    <dbReference type="NCBI Taxonomy" id="42229"/>
    <lineage>
        <taxon>Eukaryota</taxon>
        <taxon>Viridiplantae</taxon>
        <taxon>Streptophyta</taxon>
        <taxon>Embryophyta</taxon>
        <taxon>Tracheophyta</taxon>
        <taxon>Spermatophyta</taxon>
        <taxon>Magnoliopsida</taxon>
        <taxon>eudicotyledons</taxon>
        <taxon>Gunneridae</taxon>
        <taxon>Pentapetalae</taxon>
        <taxon>rosids</taxon>
        <taxon>fabids</taxon>
        <taxon>Rosales</taxon>
        <taxon>Rosaceae</taxon>
        <taxon>Amygdaloideae</taxon>
        <taxon>Amygdaleae</taxon>
        <taxon>Prunus</taxon>
    </lineage>
</organism>
<keyword evidence="9 18" id="KW-0418">Kinase</keyword>
<comment type="similarity">
    <text evidence="18">Belongs to the protein kinase superfamily. Ser/Thr protein kinase family.</text>
</comment>
<evidence type="ECO:0000256" key="19">
    <source>
        <dbReference type="SAM" id="MobiDB-lite"/>
    </source>
</evidence>
<dbReference type="GO" id="GO:0030246">
    <property type="term" value="F:carbohydrate binding"/>
    <property type="evidence" value="ECO:0007669"/>
    <property type="project" value="UniProtKB-KW"/>
</dbReference>
<dbReference type="InterPro" id="IPR003609">
    <property type="entry name" value="Pan_app"/>
</dbReference>
<evidence type="ECO:0000256" key="3">
    <source>
        <dbReference type="ARBA" id="ARBA00022527"/>
    </source>
</evidence>
<evidence type="ECO:0000256" key="15">
    <source>
        <dbReference type="ARBA" id="ARBA00023180"/>
    </source>
</evidence>
<evidence type="ECO:0000256" key="13">
    <source>
        <dbReference type="ARBA" id="ARBA00023157"/>
    </source>
</evidence>
<dbReference type="EC" id="2.7.11.1" evidence="18"/>
<keyword evidence="11 20" id="KW-1133">Transmembrane helix</keyword>
<evidence type="ECO:0000256" key="20">
    <source>
        <dbReference type="SAM" id="Phobius"/>
    </source>
</evidence>
<evidence type="ECO:0000259" key="24">
    <source>
        <dbReference type="PROSITE" id="PS50948"/>
    </source>
</evidence>
<dbReference type="SMART" id="SM00220">
    <property type="entry name" value="S_TKc"/>
    <property type="match status" value="1"/>
</dbReference>
<dbReference type="Pfam" id="PF01453">
    <property type="entry name" value="B_lectin"/>
    <property type="match status" value="1"/>
</dbReference>
<dbReference type="CDD" id="cd00028">
    <property type="entry name" value="B_lectin"/>
    <property type="match status" value="1"/>
</dbReference>
<dbReference type="InterPro" id="IPR008271">
    <property type="entry name" value="Ser/Thr_kinase_AS"/>
</dbReference>
<keyword evidence="13" id="KW-1015">Disulfide bond</keyword>
<keyword evidence="5 20" id="KW-0812">Transmembrane</keyword>
<dbReference type="PROSITE" id="PS50948">
    <property type="entry name" value="PAN"/>
    <property type="match status" value="1"/>
</dbReference>
<evidence type="ECO:0000256" key="12">
    <source>
        <dbReference type="ARBA" id="ARBA00023136"/>
    </source>
</evidence>
<accession>A0A6P5S1H3</accession>
<dbReference type="InterPro" id="IPR001245">
    <property type="entry name" value="Ser-Thr/Tyr_kinase_cat_dom"/>
</dbReference>
<protein>
    <recommendedName>
        <fullName evidence="18">Receptor-like serine/threonine-protein kinase</fullName>
        <ecNumber evidence="18">2.7.11.1</ecNumber>
    </recommendedName>
</protein>
<evidence type="ECO:0000259" key="23">
    <source>
        <dbReference type="PROSITE" id="PS50927"/>
    </source>
</evidence>
<dbReference type="CDD" id="cd14066">
    <property type="entry name" value="STKc_IRAK"/>
    <property type="match status" value="1"/>
</dbReference>
<evidence type="ECO:0000256" key="8">
    <source>
        <dbReference type="ARBA" id="ARBA00022741"/>
    </source>
</evidence>
<evidence type="ECO:0000256" key="9">
    <source>
        <dbReference type="ARBA" id="ARBA00022777"/>
    </source>
</evidence>
<dbReference type="PANTHER" id="PTHR27002:SF616">
    <property type="entry name" value="RECEPTOR-LIKE SERINE_THREONINE-PROTEIN KINASE"/>
    <property type="match status" value="1"/>
</dbReference>
<evidence type="ECO:0000256" key="5">
    <source>
        <dbReference type="ARBA" id="ARBA00022692"/>
    </source>
</evidence>
<evidence type="ECO:0000313" key="26">
    <source>
        <dbReference type="RefSeq" id="XP_021808511.1"/>
    </source>
</evidence>
<dbReference type="Pfam" id="PF07714">
    <property type="entry name" value="PK_Tyr_Ser-Thr"/>
    <property type="match status" value="1"/>
</dbReference>
<proteinExistence type="inferred from homology"/>